<comment type="caution">
    <text evidence="2">The sequence shown here is derived from an EMBL/GenBank/DDBJ whole genome shotgun (WGS) entry which is preliminary data.</text>
</comment>
<accession>A0ABP9H3C1</accession>
<feature type="transmembrane region" description="Helical" evidence="1">
    <location>
        <begin position="81"/>
        <end position="100"/>
    </location>
</feature>
<gene>
    <name evidence="2" type="ORF">GCM10023315_06590</name>
</gene>
<sequence length="169" mass="19454">MKNENLNNIKTPGFKTPDNYFESFDDVLLNKLKTEKTLNTVKTTGFKTKKDYFDNLEDKILNKLSKKNDTKVISLVSRKTIIYVSSIAAAILLLFNLSIFGRTTETFDNLETETVENYIIDENISSYEIAALLTQEQIEENITIDYSIDEDNIQEFLINNADIEDLMVE</sequence>
<evidence type="ECO:0000313" key="2">
    <source>
        <dbReference type="EMBL" id="GAA4961257.1"/>
    </source>
</evidence>
<evidence type="ECO:0000256" key="1">
    <source>
        <dbReference type="SAM" id="Phobius"/>
    </source>
</evidence>
<keyword evidence="1" id="KW-0812">Transmembrane</keyword>
<keyword evidence="3" id="KW-1185">Reference proteome</keyword>
<proteinExistence type="predicted"/>
<keyword evidence="1" id="KW-1133">Transmembrane helix</keyword>
<keyword evidence="1" id="KW-0472">Membrane</keyword>
<reference evidence="3" key="1">
    <citation type="journal article" date="2019" name="Int. J. Syst. Evol. Microbiol.">
        <title>The Global Catalogue of Microorganisms (GCM) 10K type strain sequencing project: providing services to taxonomists for standard genome sequencing and annotation.</title>
        <authorList>
            <consortium name="The Broad Institute Genomics Platform"/>
            <consortium name="The Broad Institute Genome Sequencing Center for Infectious Disease"/>
            <person name="Wu L."/>
            <person name="Ma J."/>
        </authorList>
    </citation>
    <scope>NUCLEOTIDE SEQUENCE [LARGE SCALE GENOMIC DNA]</scope>
    <source>
        <strain evidence="3">JCM 18287</strain>
    </source>
</reference>
<name>A0ABP9H3C1_9FLAO</name>
<organism evidence="2 3">
    <name type="scientific">Algibacter aquimarinus</name>
    <dbReference type="NCBI Taxonomy" id="1136748"/>
    <lineage>
        <taxon>Bacteria</taxon>
        <taxon>Pseudomonadati</taxon>
        <taxon>Bacteroidota</taxon>
        <taxon>Flavobacteriia</taxon>
        <taxon>Flavobacteriales</taxon>
        <taxon>Flavobacteriaceae</taxon>
        <taxon>Algibacter</taxon>
    </lineage>
</organism>
<evidence type="ECO:0000313" key="3">
    <source>
        <dbReference type="Proteomes" id="UP001501692"/>
    </source>
</evidence>
<dbReference type="RefSeq" id="WP_345164519.1">
    <property type="nucleotide sequence ID" value="NZ_BAABJK010000004.1"/>
</dbReference>
<dbReference type="EMBL" id="BAABJK010000004">
    <property type="protein sequence ID" value="GAA4961257.1"/>
    <property type="molecule type" value="Genomic_DNA"/>
</dbReference>
<dbReference type="Proteomes" id="UP001501692">
    <property type="component" value="Unassembled WGS sequence"/>
</dbReference>
<protein>
    <submittedName>
        <fullName evidence="2">Uncharacterized protein</fullName>
    </submittedName>
</protein>